<comment type="caution">
    <text evidence="2">The sequence shown here is derived from an EMBL/GenBank/DDBJ whole genome shotgun (WGS) entry which is preliminary data.</text>
</comment>
<dbReference type="Proteomes" id="UP000619761">
    <property type="component" value="Unassembled WGS sequence"/>
</dbReference>
<organism evidence="2 3">
    <name type="scientific">Cellvibrio zantedeschiae</name>
    <dbReference type="NCBI Taxonomy" id="1237077"/>
    <lineage>
        <taxon>Bacteria</taxon>
        <taxon>Pseudomonadati</taxon>
        <taxon>Pseudomonadota</taxon>
        <taxon>Gammaproteobacteria</taxon>
        <taxon>Cellvibrionales</taxon>
        <taxon>Cellvibrionaceae</taxon>
        <taxon>Cellvibrio</taxon>
    </lineage>
</organism>
<dbReference type="RefSeq" id="WP_189417935.1">
    <property type="nucleotide sequence ID" value="NZ_BMYZ01000001.1"/>
</dbReference>
<dbReference type="EMBL" id="BMYZ01000001">
    <property type="protein sequence ID" value="GGY74295.1"/>
    <property type="molecule type" value="Genomic_DNA"/>
</dbReference>
<proteinExistence type="predicted"/>
<keyword evidence="1" id="KW-1133">Transmembrane helix</keyword>
<reference evidence="3" key="1">
    <citation type="journal article" date="2019" name="Int. J. Syst. Evol. Microbiol.">
        <title>The Global Catalogue of Microorganisms (GCM) 10K type strain sequencing project: providing services to taxonomists for standard genome sequencing and annotation.</title>
        <authorList>
            <consortium name="The Broad Institute Genomics Platform"/>
            <consortium name="The Broad Institute Genome Sequencing Center for Infectious Disease"/>
            <person name="Wu L."/>
            <person name="Ma J."/>
        </authorList>
    </citation>
    <scope>NUCLEOTIDE SEQUENCE [LARGE SCALE GENOMIC DNA]</scope>
    <source>
        <strain evidence="3">KCTC 32239</strain>
    </source>
</reference>
<feature type="transmembrane region" description="Helical" evidence="1">
    <location>
        <begin position="40"/>
        <end position="58"/>
    </location>
</feature>
<gene>
    <name evidence="2" type="ORF">GCM10011613_19590</name>
</gene>
<evidence type="ECO:0000313" key="3">
    <source>
        <dbReference type="Proteomes" id="UP000619761"/>
    </source>
</evidence>
<keyword evidence="3" id="KW-1185">Reference proteome</keyword>
<protein>
    <submittedName>
        <fullName evidence="2">Uncharacterized protein</fullName>
    </submittedName>
</protein>
<accession>A0ABQ3B450</accession>
<sequence>MPTPSRLMPKYKPQPFGVAGWLVLLALVSVGLYIFWVHPFVSLSALAIVLGLFVYERFKAYRHFGILVSQRVGESLSTFAREQNLREIDTFVVRAVYEEIRLDLPVQNFPLRWSDNLYSDLLLTGDEMEDLIERVALRAGRCIRHTAANPLAGKILTVGDLIAFFNHQPQDHSGLNQQI</sequence>
<name>A0ABQ3B450_9GAMM</name>
<evidence type="ECO:0000256" key="1">
    <source>
        <dbReference type="SAM" id="Phobius"/>
    </source>
</evidence>
<keyword evidence="1" id="KW-0812">Transmembrane</keyword>
<keyword evidence="1" id="KW-0472">Membrane</keyword>
<evidence type="ECO:0000313" key="2">
    <source>
        <dbReference type="EMBL" id="GGY74295.1"/>
    </source>
</evidence>